<organism evidence="2">
    <name type="scientific">Oryza punctata</name>
    <name type="common">Red rice</name>
    <dbReference type="NCBI Taxonomy" id="4537"/>
    <lineage>
        <taxon>Eukaryota</taxon>
        <taxon>Viridiplantae</taxon>
        <taxon>Streptophyta</taxon>
        <taxon>Embryophyta</taxon>
        <taxon>Tracheophyta</taxon>
        <taxon>Spermatophyta</taxon>
        <taxon>Magnoliopsida</taxon>
        <taxon>Liliopsida</taxon>
        <taxon>Poales</taxon>
        <taxon>Poaceae</taxon>
        <taxon>BOP clade</taxon>
        <taxon>Oryzoideae</taxon>
        <taxon>Oryzeae</taxon>
        <taxon>Oryzinae</taxon>
        <taxon>Oryza</taxon>
    </lineage>
</organism>
<dbReference type="OMA" id="MWNATNE"/>
<dbReference type="EnsemblPlants" id="OPUNC02G03350.1">
    <property type="protein sequence ID" value="OPUNC02G03350.1"/>
    <property type="gene ID" value="OPUNC02G03350"/>
</dbReference>
<keyword evidence="3" id="KW-1185">Reference proteome</keyword>
<dbReference type="AlphaFoldDB" id="A0A0E0JVN6"/>
<evidence type="ECO:0000313" key="3">
    <source>
        <dbReference type="Proteomes" id="UP000026962"/>
    </source>
</evidence>
<feature type="region of interest" description="Disordered" evidence="1">
    <location>
        <begin position="1"/>
        <end position="23"/>
    </location>
</feature>
<accession>A0A0E0JVN6</accession>
<reference evidence="2" key="2">
    <citation type="submission" date="2018-05" db="EMBL/GenBank/DDBJ databases">
        <title>OpunRS2 (Oryza punctata Reference Sequence Version 2).</title>
        <authorList>
            <person name="Zhang J."/>
            <person name="Kudrna D."/>
            <person name="Lee S."/>
            <person name="Talag J."/>
            <person name="Welchert J."/>
            <person name="Wing R.A."/>
        </authorList>
    </citation>
    <scope>NUCLEOTIDE SEQUENCE [LARGE SCALE GENOMIC DNA]</scope>
</reference>
<evidence type="ECO:0000313" key="2">
    <source>
        <dbReference type="EnsemblPlants" id="OPUNC02G03350.1"/>
    </source>
</evidence>
<evidence type="ECO:0000256" key="1">
    <source>
        <dbReference type="SAM" id="MobiDB-lite"/>
    </source>
</evidence>
<reference evidence="2" key="1">
    <citation type="submission" date="2015-04" db="UniProtKB">
        <authorList>
            <consortium name="EnsemblPlants"/>
        </authorList>
    </citation>
    <scope>IDENTIFICATION</scope>
</reference>
<dbReference type="Gramene" id="OPUNC02G03350.1">
    <property type="protein sequence ID" value="OPUNC02G03350.1"/>
    <property type="gene ID" value="OPUNC02G03350"/>
</dbReference>
<proteinExistence type="predicted"/>
<protein>
    <submittedName>
        <fullName evidence="2">Uncharacterized protein</fullName>
    </submittedName>
</protein>
<dbReference type="Proteomes" id="UP000026962">
    <property type="component" value="Chromosome 2"/>
</dbReference>
<sequence>MNPPATPLQRRRMPAAATESPFDSPELSAYDIQAGDNLLYNKIGMGRLPIGQCGEVDIGELPAEAVALEVDGYKMELLQSFQLSYGMWNATNELISSEIKGDQAKDGALTQNEVGIFPVKLLVLALSATRLFITSHVVDGKIPVNKLLDMFSTCRGRSGVEDGRSLRPPVM</sequence>
<dbReference type="HOGENOM" id="CLU_146297_0_0_1"/>
<name>A0A0E0JVN6_ORYPU</name>